<comment type="caution">
    <text evidence="10">The sequence shown here is derived from an EMBL/GenBank/DDBJ whole genome shotgun (WGS) entry which is preliminary data.</text>
</comment>
<feature type="transmembrane region" description="Helical" evidence="8">
    <location>
        <begin position="163"/>
        <end position="181"/>
    </location>
</feature>
<organism evidence="10 11">
    <name type="scientific">Aliiruegeria haliotis</name>
    <dbReference type="NCBI Taxonomy" id="1280846"/>
    <lineage>
        <taxon>Bacteria</taxon>
        <taxon>Pseudomonadati</taxon>
        <taxon>Pseudomonadota</taxon>
        <taxon>Alphaproteobacteria</taxon>
        <taxon>Rhodobacterales</taxon>
        <taxon>Roseobacteraceae</taxon>
        <taxon>Aliiruegeria</taxon>
    </lineage>
</organism>
<feature type="transmembrane region" description="Helical" evidence="8">
    <location>
        <begin position="59"/>
        <end position="80"/>
    </location>
</feature>
<feature type="transmembrane region" description="Helical" evidence="8">
    <location>
        <begin position="480"/>
        <end position="503"/>
    </location>
</feature>
<proteinExistence type="inferred from homology"/>
<dbReference type="EMBL" id="PVTD01000014">
    <property type="protein sequence ID" value="PRY20232.1"/>
    <property type="molecule type" value="Genomic_DNA"/>
</dbReference>
<dbReference type="Gene3D" id="3.30.70.1450">
    <property type="entry name" value="Regulator of K+ conductance, C-terminal domain"/>
    <property type="match status" value="1"/>
</dbReference>
<accession>A0A2T0RGH3</accession>
<dbReference type="InterPro" id="IPR036721">
    <property type="entry name" value="RCK_C_sf"/>
</dbReference>
<reference evidence="10 11" key="1">
    <citation type="submission" date="2018-03" db="EMBL/GenBank/DDBJ databases">
        <title>Genomic Encyclopedia of Archaeal and Bacterial Type Strains, Phase II (KMG-II): from individual species to whole genera.</title>
        <authorList>
            <person name="Goeker M."/>
        </authorList>
    </citation>
    <scope>NUCLEOTIDE SEQUENCE [LARGE SCALE GENOMIC DNA]</scope>
    <source>
        <strain evidence="10 11">DSM 29328</strain>
    </source>
</reference>
<dbReference type="InterPro" id="IPR006512">
    <property type="entry name" value="YidE_YbjL"/>
</dbReference>
<evidence type="ECO:0000256" key="3">
    <source>
        <dbReference type="ARBA" id="ARBA00022448"/>
    </source>
</evidence>
<feature type="transmembrane region" description="Helical" evidence="8">
    <location>
        <begin position="414"/>
        <end position="431"/>
    </location>
</feature>
<keyword evidence="4" id="KW-1003">Cell membrane</keyword>
<feature type="transmembrane region" description="Helical" evidence="8">
    <location>
        <begin position="92"/>
        <end position="116"/>
    </location>
</feature>
<feature type="transmembrane region" description="Helical" evidence="8">
    <location>
        <begin position="6"/>
        <end position="26"/>
    </location>
</feature>
<evidence type="ECO:0000256" key="4">
    <source>
        <dbReference type="ARBA" id="ARBA00022475"/>
    </source>
</evidence>
<evidence type="ECO:0000256" key="2">
    <source>
        <dbReference type="ARBA" id="ARBA00009854"/>
    </source>
</evidence>
<feature type="domain" description="YidE/YbjL duplication" evidence="9">
    <location>
        <begin position="16"/>
        <end position="185"/>
    </location>
</feature>
<feature type="transmembrane region" description="Helical" evidence="8">
    <location>
        <begin position="538"/>
        <end position="561"/>
    </location>
</feature>
<evidence type="ECO:0000256" key="8">
    <source>
        <dbReference type="SAM" id="Phobius"/>
    </source>
</evidence>
<comment type="similarity">
    <text evidence="2">Belongs to the AAE transporter (TC 2.A.81) family.</text>
</comment>
<dbReference type="GO" id="GO:0006813">
    <property type="term" value="P:potassium ion transport"/>
    <property type="evidence" value="ECO:0007669"/>
    <property type="project" value="InterPro"/>
</dbReference>
<feature type="transmembrane region" description="Helical" evidence="8">
    <location>
        <begin position="33"/>
        <end position="53"/>
    </location>
</feature>
<evidence type="ECO:0000256" key="1">
    <source>
        <dbReference type="ARBA" id="ARBA00004651"/>
    </source>
</evidence>
<keyword evidence="5 8" id="KW-0812">Transmembrane</keyword>
<dbReference type="PANTHER" id="PTHR30445:SF9">
    <property type="match status" value="1"/>
</dbReference>
<gene>
    <name evidence="10" type="ORF">CLV78_11417</name>
</gene>
<dbReference type="SUPFAM" id="SSF116726">
    <property type="entry name" value="TrkA C-terminal domain-like"/>
    <property type="match status" value="1"/>
</dbReference>
<dbReference type="Proteomes" id="UP000239480">
    <property type="component" value="Unassembled WGS sequence"/>
</dbReference>
<evidence type="ECO:0000313" key="11">
    <source>
        <dbReference type="Proteomes" id="UP000239480"/>
    </source>
</evidence>
<evidence type="ECO:0000259" key="9">
    <source>
        <dbReference type="Pfam" id="PF06826"/>
    </source>
</evidence>
<evidence type="ECO:0000256" key="5">
    <source>
        <dbReference type="ARBA" id="ARBA00022692"/>
    </source>
</evidence>
<keyword evidence="7 8" id="KW-0472">Membrane</keyword>
<keyword evidence="11" id="KW-1185">Reference proteome</keyword>
<comment type="subcellular location">
    <subcellularLocation>
        <location evidence="1">Cell membrane</location>
        <topology evidence="1">Multi-pass membrane protein</topology>
    </subcellularLocation>
</comment>
<evidence type="ECO:0000313" key="10">
    <source>
        <dbReference type="EMBL" id="PRY20232.1"/>
    </source>
</evidence>
<sequence>MQAIVAYMQANIVILLFLVIGLGYLVGRLKIAGIGLGPTTGILIVGLIVGLAQFEVPEIIKGLAFTLYLFVLGASVGPALVRVLSSPSAVKYLIMCIFCAIVAGASVYFISVFFGFSNVVAGGLMAGSVTTSAVLAAAQGAVLGGSIPLPEGMNTSEAGNTLASAYAITYLYGTFGLIILIKICPKLVGADIAVEAAKLDQGSGPTQKRIAPSVRAWRLELPKYIGRTAGELVSNVVARREGGAMPSLEQVIRNGDVIAVRDDLVLEKGDLLTFLAPTELLLRGNETLGPEVSDTEALAIDMASAELVVTNEAHVDKSLSDLFNNHGYGLSLERVVRLGNEMPIDNETDFDLIKGDVLLVFGTARAVDAFAQEVGYRVEDEMTTDLMMMSFFLAIFAALGTITVTVGGIDIPPLGGSAMGAMVGGAVLGWLRTRSPRVGSVSAPAASALTDLGISLFIAAVAIGAGGSFIATLQAFGLDLVFAGVLVTTVCTLSTFFFGHFVLRLNVAENAGATTGVMTGVAISEVCKDAKSSVPAVAFGLPGGVSSLTFILTGFILFAIVP</sequence>
<dbReference type="Pfam" id="PF06826">
    <property type="entry name" value="Asp-Al_Ex"/>
    <property type="match status" value="2"/>
</dbReference>
<dbReference type="RefSeq" id="WP_106207880.1">
    <property type="nucleotide sequence ID" value="NZ_PVTD01000014.1"/>
</dbReference>
<name>A0A2T0RGH3_9RHOB</name>
<dbReference type="InterPro" id="IPR050144">
    <property type="entry name" value="AAE_transporter"/>
</dbReference>
<dbReference type="AlphaFoldDB" id="A0A2T0RGH3"/>
<keyword evidence="6 8" id="KW-1133">Transmembrane helix</keyword>
<keyword evidence="3" id="KW-0813">Transport</keyword>
<feature type="transmembrane region" description="Helical" evidence="8">
    <location>
        <begin position="452"/>
        <end position="474"/>
    </location>
</feature>
<evidence type="ECO:0000256" key="7">
    <source>
        <dbReference type="ARBA" id="ARBA00023136"/>
    </source>
</evidence>
<feature type="domain" description="YidE/YbjL duplication" evidence="9">
    <location>
        <begin position="394"/>
        <end position="556"/>
    </location>
</feature>
<protein>
    <submittedName>
        <fullName evidence="10">Putative transport protein</fullName>
    </submittedName>
</protein>
<dbReference type="GO" id="GO:0005886">
    <property type="term" value="C:plasma membrane"/>
    <property type="evidence" value="ECO:0007669"/>
    <property type="project" value="UniProtKB-SubCell"/>
</dbReference>
<evidence type="ECO:0000256" key="6">
    <source>
        <dbReference type="ARBA" id="ARBA00022989"/>
    </source>
</evidence>
<feature type="transmembrane region" description="Helical" evidence="8">
    <location>
        <begin position="386"/>
        <end position="408"/>
    </location>
</feature>
<dbReference type="OrthoDB" id="5166626at2"/>
<dbReference type="PANTHER" id="PTHR30445">
    <property type="entry name" value="K(+)_H(+) ANTIPORTER SUBUNIT KHTT"/>
    <property type="match status" value="1"/>
</dbReference>